<dbReference type="Gene3D" id="3.30.1360.40">
    <property type="match status" value="1"/>
</dbReference>
<sequence>MKNAPAISQFGDHGILIQFQGEIQLETNQKLAQLTHHLLVKFARHVASYSIAYIESVIYLHPEIAVKSTLENIKEEVNEFHLKKNTTSEQRVLTIPVCYETLFALDIEELAKQKNMKVSKLIELHTAPVYPVYFIGFAPGFPYMSGMNKKLAHPRKAKPREQVEAGSVGIAGEQTGVYPNTSPGGWNIIGRSPIQFFNLKKESPSLLRAGDLIQFKSITKKEFSQIEKQVREGTYKVQKAIKND</sequence>
<feature type="domain" description="Carboxyltransferase" evidence="4">
    <location>
        <begin position="5"/>
        <end position="207"/>
    </location>
</feature>
<name>A0A2I0R5S7_9FLAO</name>
<protein>
    <submittedName>
        <fullName evidence="5">Allophanate hydrolase subunit 1</fullName>
    </submittedName>
</protein>
<dbReference type="OrthoDB" id="9778567at2"/>
<dbReference type="GO" id="GO:0016787">
    <property type="term" value="F:hydrolase activity"/>
    <property type="evidence" value="ECO:0007669"/>
    <property type="project" value="UniProtKB-KW"/>
</dbReference>
<dbReference type="InterPro" id="IPR029000">
    <property type="entry name" value="Cyclophilin-like_dom_sf"/>
</dbReference>
<dbReference type="Proteomes" id="UP000236654">
    <property type="component" value="Unassembled WGS sequence"/>
</dbReference>
<proteinExistence type="predicted"/>
<keyword evidence="1" id="KW-0547">Nucleotide-binding</keyword>
<dbReference type="EMBL" id="PJNI01000001">
    <property type="protein sequence ID" value="PKR81933.1"/>
    <property type="molecule type" value="Genomic_DNA"/>
</dbReference>
<evidence type="ECO:0000313" key="6">
    <source>
        <dbReference type="Proteomes" id="UP000236654"/>
    </source>
</evidence>
<evidence type="ECO:0000259" key="4">
    <source>
        <dbReference type="SMART" id="SM00796"/>
    </source>
</evidence>
<evidence type="ECO:0000313" key="5">
    <source>
        <dbReference type="EMBL" id="PKR81933.1"/>
    </source>
</evidence>
<keyword evidence="3" id="KW-0067">ATP-binding</keyword>
<keyword evidence="2 5" id="KW-0378">Hydrolase</keyword>
<evidence type="ECO:0000256" key="2">
    <source>
        <dbReference type="ARBA" id="ARBA00022801"/>
    </source>
</evidence>
<keyword evidence="6" id="KW-1185">Reference proteome</keyword>
<dbReference type="InterPro" id="IPR003833">
    <property type="entry name" value="CT_C_D"/>
</dbReference>
<dbReference type="AlphaFoldDB" id="A0A2I0R5S7"/>
<organism evidence="5 6">
    <name type="scientific">Brumimicrobium salinarum</name>
    <dbReference type="NCBI Taxonomy" id="2058658"/>
    <lineage>
        <taxon>Bacteria</taxon>
        <taxon>Pseudomonadati</taxon>
        <taxon>Bacteroidota</taxon>
        <taxon>Flavobacteriia</taxon>
        <taxon>Flavobacteriales</taxon>
        <taxon>Crocinitomicaceae</taxon>
        <taxon>Brumimicrobium</taxon>
    </lineage>
</organism>
<dbReference type="InterPro" id="IPR010016">
    <property type="entry name" value="PxpB"/>
</dbReference>
<evidence type="ECO:0000256" key="1">
    <source>
        <dbReference type="ARBA" id="ARBA00022741"/>
    </source>
</evidence>
<dbReference type="GO" id="GO:0005524">
    <property type="term" value="F:ATP binding"/>
    <property type="evidence" value="ECO:0007669"/>
    <property type="project" value="UniProtKB-KW"/>
</dbReference>
<dbReference type="SUPFAM" id="SSF50891">
    <property type="entry name" value="Cyclophilin-like"/>
    <property type="match status" value="1"/>
</dbReference>
<dbReference type="SMART" id="SM00796">
    <property type="entry name" value="AHS1"/>
    <property type="match status" value="1"/>
</dbReference>
<accession>A0A2I0R5S7</accession>
<dbReference type="RefSeq" id="WP_101333079.1">
    <property type="nucleotide sequence ID" value="NZ_PJNI01000001.1"/>
</dbReference>
<dbReference type="SUPFAM" id="SSF160467">
    <property type="entry name" value="PH0987 N-terminal domain-like"/>
    <property type="match status" value="1"/>
</dbReference>
<dbReference type="Gene3D" id="2.40.100.10">
    <property type="entry name" value="Cyclophilin-like"/>
    <property type="match status" value="1"/>
</dbReference>
<reference evidence="5 6" key="1">
    <citation type="submission" date="2017-12" db="EMBL/GenBank/DDBJ databases">
        <title>The draft genome sequence of Brumimicrobium saltpan LHR20.</title>
        <authorList>
            <person name="Do Z.-J."/>
            <person name="Luo H.-R."/>
        </authorList>
    </citation>
    <scope>NUCLEOTIDE SEQUENCE [LARGE SCALE GENOMIC DNA]</scope>
    <source>
        <strain evidence="5 6">LHR20</strain>
    </source>
</reference>
<dbReference type="Pfam" id="PF02682">
    <property type="entry name" value="CT_C_D"/>
    <property type="match status" value="1"/>
</dbReference>
<comment type="caution">
    <text evidence="5">The sequence shown here is derived from an EMBL/GenBank/DDBJ whole genome shotgun (WGS) entry which is preliminary data.</text>
</comment>
<dbReference type="NCBIfam" id="TIGR00370">
    <property type="entry name" value="5-oxoprolinase subunit PxpB"/>
    <property type="match status" value="1"/>
</dbReference>
<evidence type="ECO:0000256" key="3">
    <source>
        <dbReference type="ARBA" id="ARBA00022840"/>
    </source>
</evidence>
<dbReference type="PANTHER" id="PTHR34698">
    <property type="entry name" value="5-OXOPROLINASE SUBUNIT B"/>
    <property type="match status" value="1"/>
</dbReference>
<dbReference type="PANTHER" id="PTHR34698:SF2">
    <property type="entry name" value="5-OXOPROLINASE SUBUNIT B"/>
    <property type="match status" value="1"/>
</dbReference>
<gene>
    <name evidence="5" type="ORF">CW751_00940</name>
</gene>